<keyword evidence="1" id="KW-0472">Membrane</keyword>
<accession>A0A0F5PPR2</accession>
<gene>
    <name evidence="2" type="ORF">CDSM653_00581</name>
</gene>
<reference evidence="2 3" key="1">
    <citation type="submission" date="2008-07" db="EMBL/GenBank/DDBJ databases">
        <authorList>
            <person name="Gonzalez J."/>
            <person name="Sokolova T."/>
            <person name="Ferriera S."/>
            <person name="Johnson J."/>
            <person name="Kravitz S."/>
            <person name="Beeson K."/>
            <person name="Sutton G."/>
            <person name="Rogers Y.-H."/>
            <person name="Friedman R."/>
            <person name="Frazier M."/>
            <person name="Venter J.C."/>
        </authorList>
    </citation>
    <scope>NUCLEOTIDE SEQUENCE [LARGE SCALE GENOMIC DNA]</scope>
    <source>
        <strain evidence="2 3">DSM 12653</strain>
    </source>
</reference>
<dbReference type="AlphaFoldDB" id="A0A0F5PPR2"/>
<keyword evidence="1" id="KW-0812">Transmembrane</keyword>
<dbReference type="Proteomes" id="UP000010146">
    <property type="component" value="Unassembled WGS sequence"/>
</dbReference>
<dbReference type="InterPro" id="IPR009229">
    <property type="entry name" value="AgrD"/>
</dbReference>
<evidence type="ECO:0000313" key="2">
    <source>
        <dbReference type="EMBL" id="KKC30401.1"/>
    </source>
</evidence>
<name>A0A0F5PPR2_9THEO</name>
<feature type="transmembrane region" description="Helical" evidence="1">
    <location>
        <begin position="7"/>
        <end position="32"/>
    </location>
</feature>
<dbReference type="RefSeq" id="WP_022588134.1">
    <property type="nucleotide sequence ID" value="NZ_ABXP02000035.1"/>
</dbReference>
<keyword evidence="1" id="KW-1133">Transmembrane helix</keyword>
<evidence type="ECO:0008006" key="4">
    <source>
        <dbReference type="Google" id="ProtNLM"/>
    </source>
</evidence>
<organism evidence="2 3">
    <name type="scientific">Caldanaerobacter subterraneus subsp. pacificus DSM 12653</name>
    <dbReference type="NCBI Taxonomy" id="391606"/>
    <lineage>
        <taxon>Bacteria</taxon>
        <taxon>Bacillati</taxon>
        <taxon>Bacillota</taxon>
        <taxon>Clostridia</taxon>
        <taxon>Thermoanaerobacterales</taxon>
        <taxon>Thermoanaerobacteraceae</taxon>
        <taxon>Caldanaerobacter</taxon>
    </lineage>
</organism>
<comment type="caution">
    <text evidence="2">The sequence shown here is derived from an EMBL/GenBank/DDBJ whole genome shotgun (WGS) entry which is preliminary data.</text>
</comment>
<evidence type="ECO:0000256" key="1">
    <source>
        <dbReference type="SAM" id="Phobius"/>
    </source>
</evidence>
<sequence length="43" mass="4802">MKRFQPLTAIATVLAFIGSLGLVAPACIGWFYKPQVPEILRRK</sequence>
<reference evidence="2 3" key="2">
    <citation type="journal article" date="2015" name="BMC Genomics">
        <title>Analysis of three genomes within the thermophilic bacterial species Caldanaerobacter subterraneus with a focus on carbon monoxide dehydrogenase evolution and hydrolase diversity.</title>
        <authorList>
            <person name="Sant'Anna F.H."/>
            <person name="Lebedinsky A.V."/>
            <person name="Sokolova T.G."/>
            <person name="Robb F.T."/>
            <person name="Gonzalez J.M."/>
        </authorList>
    </citation>
    <scope>NUCLEOTIDE SEQUENCE [LARGE SCALE GENOMIC DNA]</scope>
    <source>
        <strain evidence="2 3">DSM 12653</strain>
    </source>
</reference>
<protein>
    <recommendedName>
        <fullName evidence="4">Cyclic lactone autoinducer peptide</fullName>
    </recommendedName>
</protein>
<proteinExistence type="predicted"/>
<reference evidence="3" key="3">
    <citation type="submission" date="2015-02" db="EMBL/GenBank/DDBJ databases">
        <title>Genome analysis of three genomes within the thermophilic hydrogenogenic bacterial species Caldanaerobacter subterraneus.</title>
        <authorList>
            <person name="Sant'Anna F.H."/>
            <person name="Lebedinsky A."/>
            <person name="Sokolova T."/>
            <person name="Robb F.T."/>
            <person name="Gonzalez J.M."/>
        </authorList>
    </citation>
    <scope>NUCLEOTIDE SEQUENCE [LARGE SCALE GENOMIC DNA]</scope>
    <source>
        <strain evidence="3">DSM 12653</strain>
    </source>
</reference>
<dbReference type="NCBIfam" id="TIGR04223">
    <property type="entry name" value="quorum_AgrD"/>
    <property type="match status" value="1"/>
</dbReference>
<dbReference type="EMBL" id="ABXP02000035">
    <property type="protein sequence ID" value="KKC30401.1"/>
    <property type="molecule type" value="Genomic_DNA"/>
</dbReference>
<evidence type="ECO:0000313" key="3">
    <source>
        <dbReference type="Proteomes" id="UP000010146"/>
    </source>
</evidence>